<name>A0A0F3QBZ9_RICBE</name>
<comment type="caution">
    <text evidence="1">The sequence shown here is derived from an EMBL/GenBank/DDBJ whole genome shotgun (WGS) entry which is preliminary data.</text>
</comment>
<reference evidence="1 2" key="1">
    <citation type="submission" date="2015-02" db="EMBL/GenBank/DDBJ databases">
        <title>Genome Sequencing of Rickettsiales.</title>
        <authorList>
            <person name="Daugherty S.C."/>
            <person name="Su Q."/>
            <person name="Abolude K."/>
            <person name="Beier-Sexton M."/>
            <person name="Carlyon J.A."/>
            <person name="Carter R."/>
            <person name="Day N.P."/>
            <person name="Dumler S.J."/>
            <person name="Dyachenko V."/>
            <person name="Godinez A."/>
            <person name="Kurtti T.J."/>
            <person name="Lichay M."/>
            <person name="Mullins K.E."/>
            <person name="Ott S."/>
            <person name="Pappas-Brown V."/>
            <person name="Paris D.H."/>
            <person name="Patel P."/>
            <person name="Richards A.L."/>
            <person name="Sadzewicz L."/>
            <person name="Sears K."/>
            <person name="Seidman D."/>
            <person name="Sengamalay N."/>
            <person name="Stenos J."/>
            <person name="Tallon L.J."/>
            <person name="Vincent G."/>
            <person name="Fraser C.M."/>
            <person name="Munderloh U."/>
            <person name="Dunning-Hotopp J.C."/>
        </authorList>
    </citation>
    <scope>NUCLEOTIDE SEQUENCE [LARGE SCALE GENOMIC DNA]</scope>
    <source>
        <strain evidence="1 2">RML An4</strain>
    </source>
</reference>
<gene>
    <name evidence="1" type="ORF">RBEAN4_1051</name>
</gene>
<proteinExistence type="predicted"/>
<dbReference type="Proteomes" id="UP000033661">
    <property type="component" value="Unassembled WGS sequence"/>
</dbReference>
<organism evidence="1 2">
    <name type="scientific">Rickettsia bellii str. RML An4</name>
    <dbReference type="NCBI Taxonomy" id="1359193"/>
    <lineage>
        <taxon>Bacteria</taxon>
        <taxon>Pseudomonadati</taxon>
        <taxon>Pseudomonadota</taxon>
        <taxon>Alphaproteobacteria</taxon>
        <taxon>Rickettsiales</taxon>
        <taxon>Rickettsiaceae</taxon>
        <taxon>Rickettsieae</taxon>
        <taxon>Rickettsia</taxon>
        <taxon>belli group</taxon>
    </lineage>
</organism>
<sequence length="138" mass="16529">MIRAFTIKEMIPYIVKGRRNNLTLDKNFSLKIDTEFFKAFVEKEVPYIHLRTINDLSKHMVIDPANKSFIRYSEDIESNYRWQINYNKFSFSYQLVLANKQTQDLYNTFAYFNPFQFDCIINDNFEVLPLGSINIEEI</sequence>
<evidence type="ECO:0000313" key="1">
    <source>
        <dbReference type="EMBL" id="KJV90053.1"/>
    </source>
</evidence>
<accession>A0A0F3QBZ9</accession>
<dbReference type="PATRIC" id="fig|1359193.3.peg.1014"/>
<protein>
    <submittedName>
        <fullName evidence="1">Uncharacterized protein</fullName>
    </submittedName>
</protein>
<dbReference type="EMBL" id="LAOI01000001">
    <property type="protein sequence ID" value="KJV90053.1"/>
    <property type="molecule type" value="Genomic_DNA"/>
</dbReference>
<evidence type="ECO:0000313" key="2">
    <source>
        <dbReference type="Proteomes" id="UP000033661"/>
    </source>
</evidence>
<dbReference type="RefSeq" id="WP_011477085.1">
    <property type="nucleotide sequence ID" value="NZ_LAOI01000001.1"/>
</dbReference>
<dbReference type="AlphaFoldDB" id="A0A0F3QBZ9"/>
<keyword evidence="2" id="KW-1185">Reference proteome</keyword>